<dbReference type="AlphaFoldDB" id="A0A7R7N0W9"/>
<accession>A0A7R7N0W9</accession>
<keyword evidence="3" id="KW-0614">Plasmid</keyword>
<dbReference type="NCBIfam" id="TIGR01554">
    <property type="entry name" value="major_cap_HK97"/>
    <property type="match status" value="1"/>
</dbReference>
<reference evidence="3 4" key="1">
    <citation type="submission" date="2020-12" db="EMBL/GenBank/DDBJ databases">
        <title>Genome sequence of clinical Mycobacterium intracellulare strains.</title>
        <authorList>
            <person name="Tateishi Y."/>
            <person name="Matsumoto S."/>
            <person name="Fukushima Y."/>
            <person name="Nakajima C."/>
            <person name="Suzuki Y."/>
        </authorList>
    </citation>
    <scope>NUCLEOTIDE SEQUENCE [LARGE SCALE GENOMIC DNA]</scope>
    <source>
        <strain evidence="3 4">M018</strain>
        <plasmid evidence="3 4">pM018</plasmid>
    </source>
</reference>
<proteinExistence type="predicted"/>
<evidence type="ECO:0000313" key="3">
    <source>
        <dbReference type="EMBL" id="BCP02518.1"/>
    </source>
</evidence>
<dbReference type="Proteomes" id="UP000595205">
    <property type="component" value="Plasmid pM018"/>
</dbReference>
<protein>
    <recommendedName>
        <fullName evidence="2">Phage capsid-like C-terminal domain-containing protein</fullName>
    </recommendedName>
</protein>
<organism evidence="3 4">
    <name type="scientific">Mycobacterium intracellulare</name>
    <dbReference type="NCBI Taxonomy" id="1767"/>
    <lineage>
        <taxon>Bacteria</taxon>
        <taxon>Bacillati</taxon>
        <taxon>Actinomycetota</taxon>
        <taxon>Actinomycetes</taxon>
        <taxon>Mycobacteriales</taxon>
        <taxon>Mycobacteriaceae</taxon>
        <taxon>Mycobacterium</taxon>
        <taxon>Mycobacterium avium complex (MAC)</taxon>
    </lineage>
</organism>
<dbReference type="Pfam" id="PF05065">
    <property type="entry name" value="Phage_capsid"/>
    <property type="match status" value="1"/>
</dbReference>
<name>A0A7R7N0W9_MYCIT</name>
<dbReference type="Gene3D" id="3.30.2400.10">
    <property type="entry name" value="Major capsid protein gp5"/>
    <property type="match status" value="1"/>
</dbReference>
<feature type="domain" description="Phage capsid-like C-terminal" evidence="2">
    <location>
        <begin position="24"/>
        <end position="312"/>
    </location>
</feature>
<dbReference type="EMBL" id="AP024256">
    <property type="protein sequence ID" value="BCP02518.1"/>
    <property type="molecule type" value="Genomic_DNA"/>
</dbReference>
<dbReference type="SUPFAM" id="SSF56563">
    <property type="entry name" value="Major capsid protein gp5"/>
    <property type="match status" value="1"/>
</dbReference>
<dbReference type="RefSeq" id="WP_202349067.1">
    <property type="nucleotide sequence ID" value="NZ_AP024256.1"/>
</dbReference>
<evidence type="ECO:0000313" key="4">
    <source>
        <dbReference type="Proteomes" id="UP000595205"/>
    </source>
</evidence>
<comment type="subcellular location">
    <subcellularLocation>
        <location evidence="1">Virion</location>
    </subcellularLocation>
</comment>
<evidence type="ECO:0000256" key="1">
    <source>
        <dbReference type="ARBA" id="ARBA00004328"/>
    </source>
</evidence>
<sequence length="402" mass="41751">MAFSTNADQADFAQTKDAIFEGFITPDLAQDYFAAAQRTSVVQQLARKVPLGPSGVKIPHFNKTNVTAQWVGEAEAKPTTKGALSMKSFVPHKIAAIIVDSAEVVRLNPGAYITHMQQAVGEAIGKSFDDAVLHGISSPFGKYLDQTSKINSLGTKTHGSAPNVYLDLSVDALSQLTADRNADGNRYRWTGTALDVITEPILNGAVDSTGRPLFNEPTYSGQAGPVRPGSIIGRPTFLSDQVEAGTGVYGYIGDFSQVVWGQIGGISYSVSNEATVTLGGDLVSLWQHNLVAILVEAEFGVLINDTEAFVKLAPYAYTLTGNGTAGSTKLTVNGVQTGAITVSTAGIKAADVNAALADAGISDVRAAGLAGISDATAGSVSLMSSAVVTKADTTTTTTLTAK</sequence>
<dbReference type="Gene3D" id="3.30.2320.10">
    <property type="entry name" value="hypothetical protein PF0899 domain"/>
    <property type="match status" value="1"/>
</dbReference>
<evidence type="ECO:0000259" key="2">
    <source>
        <dbReference type="Pfam" id="PF05065"/>
    </source>
</evidence>
<gene>
    <name evidence="3" type="ORF">MINTM018_52870</name>
</gene>
<dbReference type="InterPro" id="IPR024455">
    <property type="entry name" value="Phage_capsid"/>
</dbReference>
<dbReference type="InterPro" id="IPR054612">
    <property type="entry name" value="Phage_capsid-like_C"/>
</dbReference>
<geneLocation type="plasmid" evidence="3 4">
    <name>pM018</name>
</geneLocation>